<feature type="binding site" evidence="5">
    <location>
        <position position="86"/>
    </location>
    <ligand>
        <name>FAD</name>
        <dbReference type="ChEBI" id="CHEBI:57692"/>
    </ligand>
</feature>
<dbReference type="Gene3D" id="3.30.410.40">
    <property type="match status" value="1"/>
</dbReference>
<sequence length="514" mass="55870">MKYDVIVIGAGSGGCVVASRLAEDANRSVLLLEAGPDYPDYQYYPDDLKYGYKPDASAQGAPHNWTWWAQGSAEQANMLPAPRGKVVGGTSAINGQVLLRGVPEDYDGWAAAGNDQWSFLDVLPFFRKMETDLDISDDFHGSEGPIPVRRFKAEDWLPFQQAFVQSSLAAGYPEDYDMNAPDSGGVGPIPMNNPEGVRMSTALTFLSAVRHRLNLTVRANVMVHRILFEGKKAVGVEVESGGEVYQIEAGQIVLSAGSMASPQLLMLSGVGPADHLRELGIPVVHELPGVGQNLRDHPIVAVICQVRDDHPQDPLAPRSQTALRYTATGSADRNDMQITASSFSSPIGGADPFDPEGVRFNCILELADGAGQVRLSANDPSVQPSLNYRYLELARDRERLRESVRITVDLLRHESFSPIVERILQPTEEDLASDEALDNWMLRTVFNTTHASGTCKMGPATDAMAVVDPFLNIHGLINVKVADASVMPNVIRANTNCTTIMIGERCADWVKAGQ</sequence>
<proteinExistence type="inferred from homology"/>
<dbReference type="PANTHER" id="PTHR11552">
    <property type="entry name" value="GLUCOSE-METHANOL-CHOLINE GMC OXIDOREDUCTASE"/>
    <property type="match status" value="1"/>
</dbReference>
<dbReference type="InterPro" id="IPR000172">
    <property type="entry name" value="GMC_OxRdtase_N"/>
</dbReference>
<keyword evidence="3" id="KW-0285">Flavoprotein</keyword>
<dbReference type="InterPro" id="IPR012132">
    <property type="entry name" value="GMC_OxRdtase"/>
</dbReference>
<dbReference type="InterPro" id="IPR007867">
    <property type="entry name" value="GMC_OxRtase_C"/>
</dbReference>
<dbReference type="Proteomes" id="UP001174909">
    <property type="component" value="Unassembled WGS sequence"/>
</dbReference>
<dbReference type="SUPFAM" id="SSF51905">
    <property type="entry name" value="FAD/NAD(P)-binding domain"/>
    <property type="match status" value="1"/>
</dbReference>
<dbReference type="SUPFAM" id="SSF54373">
    <property type="entry name" value="FAD-linked reductases, C-terminal domain"/>
    <property type="match status" value="1"/>
</dbReference>
<evidence type="ECO:0000259" key="6">
    <source>
        <dbReference type="PROSITE" id="PS00624"/>
    </source>
</evidence>
<dbReference type="InterPro" id="IPR023978">
    <property type="entry name" value="GMC_oxidoreductase_bact"/>
</dbReference>
<feature type="binding site" evidence="5">
    <location>
        <begin position="94"/>
        <end position="97"/>
    </location>
    <ligand>
        <name>FAD</name>
        <dbReference type="ChEBI" id="CHEBI:57692"/>
    </ligand>
</feature>
<dbReference type="PROSITE" id="PS51257">
    <property type="entry name" value="PROKAR_LIPOPROTEIN"/>
    <property type="match status" value="1"/>
</dbReference>
<evidence type="ECO:0000256" key="1">
    <source>
        <dbReference type="ARBA" id="ARBA00001974"/>
    </source>
</evidence>
<dbReference type="GO" id="GO:0050660">
    <property type="term" value="F:flavin adenine dinucleotide binding"/>
    <property type="evidence" value="ECO:0007669"/>
    <property type="project" value="InterPro"/>
</dbReference>
<gene>
    <name evidence="7" type="ORF">GBAR_LOCUS6856</name>
</gene>
<dbReference type="PANTHER" id="PTHR11552:SF147">
    <property type="entry name" value="CHOLINE DEHYDROGENASE, MITOCHONDRIAL"/>
    <property type="match status" value="1"/>
</dbReference>
<dbReference type="GO" id="GO:0016614">
    <property type="term" value="F:oxidoreductase activity, acting on CH-OH group of donors"/>
    <property type="evidence" value="ECO:0007669"/>
    <property type="project" value="InterPro"/>
</dbReference>
<evidence type="ECO:0000313" key="7">
    <source>
        <dbReference type="EMBL" id="CAI8010403.1"/>
    </source>
</evidence>
<comment type="similarity">
    <text evidence="2">Belongs to the GMC oxidoreductase family.</text>
</comment>
<dbReference type="NCBIfam" id="TIGR03970">
    <property type="entry name" value="Rv0697"/>
    <property type="match status" value="1"/>
</dbReference>
<dbReference type="Pfam" id="PF05199">
    <property type="entry name" value="GMC_oxred_C"/>
    <property type="match status" value="1"/>
</dbReference>
<dbReference type="Gene3D" id="3.50.50.60">
    <property type="entry name" value="FAD/NAD(P)-binding domain"/>
    <property type="match status" value="1"/>
</dbReference>
<dbReference type="EMBL" id="CASHTH010001033">
    <property type="protein sequence ID" value="CAI8010403.1"/>
    <property type="molecule type" value="Genomic_DNA"/>
</dbReference>
<accession>A0AA35W6W3</accession>
<dbReference type="AlphaFoldDB" id="A0AA35W6W3"/>
<feature type="binding site" evidence="5">
    <location>
        <position position="223"/>
    </location>
    <ligand>
        <name>FAD</name>
        <dbReference type="ChEBI" id="CHEBI:57692"/>
    </ligand>
</feature>
<comment type="caution">
    <text evidence="7">The sequence shown here is derived from an EMBL/GenBank/DDBJ whole genome shotgun (WGS) entry which is preliminary data.</text>
</comment>
<evidence type="ECO:0000313" key="8">
    <source>
        <dbReference type="Proteomes" id="UP001174909"/>
    </source>
</evidence>
<dbReference type="InterPro" id="IPR036188">
    <property type="entry name" value="FAD/NAD-bd_sf"/>
</dbReference>
<protein>
    <submittedName>
        <fullName evidence="7">Oxygen-dependent choline dehydrogenase</fullName>
    </submittedName>
</protein>
<keyword evidence="8" id="KW-1185">Reference proteome</keyword>
<dbReference type="Pfam" id="PF00732">
    <property type="entry name" value="GMC_oxred_N"/>
    <property type="match status" value="1"/>
</dbReference>
<evidence type="ECO:0000256" key="2">
    <source>
        <dbReference type="ARBA" id="ARBA00010790"/>
    </source>
</evidence>
<dbReference type="PIRSF" id="PIRSF000137">
    <property type="entry name" value="Alcohol_oxidase"/>
    <property type="match status" value="1"/>
</dbReference>
<evidence type="ECO:0000256" key="4">
    <source>
        <dbReference type="ARBA" id="ARBA00022827"/>
    </source>
</evidence>
<name>A0AA35W6W3_GEOBA</name>
<keyword evidence="4 5" id="KW-0274">FAD</keyword>
<comment type="cofactor">
    <cofactor evidence="1 5">
        <name>FAD</name>
        <dbReference type="ChEBI" id="CHEBI:57692"/>
    </cofactor>
</comment>
<evidence type="ECO:0000256" key="5">
    <source>
        <dbReference type="PIRSR" id="PIRSR000137-2"/>
    </source>
</evidence>
<reference evidence="7" key="1">
    <citation type="submission" date="2023-03" db="EMBL/GenBank/DDBJ databases">
        <authorList>
            <person name="Steffen K."/>
            <person name="Cardenas P."/>
        </authorList>
    </citation>
    <scope>NUCLEOTIDE SEQUENCE</scope>
</reference>
<evidence type="ECO:0000256" key="3">
    <source>
        <dbReference type="ARBA" id="ARBA00022630"/>
    </source>
</evidence>
<dbReference type="PROSITE" id="PS00624">
    <property type="entry name" value="GMC_OXRED_2"/>
    <property type="match status" value="1"/>
</dbReference>
<organism evidence="7 8">
    <name type="scientific">Geodia barretti</name>
    <name type="common">Barrett's horny sponge</name>
    <dbReference type="NCBI Taxonomy" id="519541"/>
    <lineage>
        <taxon>Eukaryota</taxon>
        <taxon>Metazoa</taxon>
        <taxon>Porifera</taxon>
        <taxon>Demospongiae</taxon>
        <taxon>Heteroscleromorpha</taxon>
        <taxon>Tetractinellida</taxon>
        <taxon>Astrophorina</taxon>
        <taxon>Geodiidae</taxon>
        <taxon>Geodia</taxon>
    </lineage>
</organism>
<feature type="domain" description="Glucose-methanol-choline oxidoreductase N-terminal" evidence="6">
    <location>
        <begin position="257"/>
        <end position="271"/>
    </location>
</feature>
<feature type="binding site" evidence="5">
    <location>
        <position position="90"/>
    </location>
    <ligand>
        <name>FAD</name>
        <dbReference type="ChEBI" id="CHEBI:57692"/>
    </ligand>
</feature>